<accession>A0A2R5FE93</accession>
<evidence type="ECO:0000313" key="1">
    <source>
        <dbReference type="EMBL" id="GBG16772.1"/>
    </source>
</evidence>
<protein>
    <submittedName>
        <fullName evidence="1">Uncharacterized protein</fullName>
    </submittedName>
</protein>
<proteinExistence type="predicted"/>
<dbReference type="EMBL" id="BDUD01000001">
    <property type="protein sequence ID" value="GBG16772.1"/>
    <property type="molecule type" value="Genomic_DNA"/>
</dbReference>
<organism evidence="1 2">
    <name type="scientific">Nostoc commune NIES-4072</name>
    <dbReference type="NCBI Taxonomy" id="2005467"/>
    <lineage>
        <taxon>Bacteria</taxon>
        <taxon>Bacillati</taxon>
        <taxon>Cyanobacteriota</taxon>
        <taxon>Cyanophyceae</taxon>
        <taxon>Nostocales</taxon>
        <taxon>Nostocaceae</taxon>
        <taxon>Nostoc</taxon>
    </lineage>
</organism>
<gene>
    <name evidence="1" type="ORF">NIES4072_04180</name>
</gene>
<reference evidence="1 2" key="1">
    <citation type="submission" date="2017-06" db="EMBL/GenBank/DDBJ databases">
        <title>Genome sequencing of cyanobaciteial culture collection at National Institute for Environmental Studies (NIES).</title>
        <authorList>
            <person name="Hirose Y."/>
            <person name="Shimura Y."/>
            <person name="Fujisawa T."/>
            <person name="Nakamura Y."/>
            <person name="Kawachi M."/>
        </authorList>
    </citation>
    <scope>NUCLEOTIDE SEQUENCE [LARGE SCALE GENOMIC DNA]</scope>
    <source>
        <strain evidence="1 2">NIES-4072</strain>
    </source>
</reference>
<dbReference type="AlphaFoldDB" id="A0A2R5FE93"/>
<dbReference type="Proteomes" id="UP000245124">
    <property type="component" value="Unassembled WGS sequence"/>
</dbReference>
<keyword evidence="2" id="KW-1185">Reference proteome</keyword>
<evidence type="ECO:0000313" key="2">
    <source>
        <dbReference type="Proteomes" id="UP000245124"/>
    </source>
</evidence>
<comment type="caution">
    <text evidence="1">The sequence shown here is derived from an EMBL/GenBank/DDBJ whole genome shotgun (WGS) entry which is preliminary data.</text>
</comment>
<sequence>MRGLYGNILSSANGYQPFNSDSSLETKTLVNPYHKMAFKDDNNTSQFLAPPTKE</sequence>
<name>A0A2R5FE93_NOSCO</name>